<feature type="transmembrane region" description="Helical" evidence="5">
    <location>
        <begin position="269"/>
        <end position="289"/>
    </location>
</feature>
<keyword evidence="2 5" id="KW-0812">Transmembrane</keyword>
<feature type="transmembrane region" description="Helical" evidence="5">
    <location>
        <begin position="530"/>
        <end position="549"/>
    </location>
</feature>
<reference evidence="7 8" key="1">
    <citation type="submission" date="2019-02" db="EMBL/GenBank/DDBJ databases">
        <title>Genome sequencing of the rare red list fungi Antrodiella citrinella (Flaviporus citrinellus).</title>
        <authorList>
            <person name="Buettner E."/>
            <person name="Kellner H."/>
        </authorList>
    </citation>
    <scope>NUCLEOTIDE SEQUENCE [LARGE SCALE GENOMIC DNA]</scope>
    <source>
        <strain evidence="7 8">DSM 108506</strain>
    </source>
</reference>
<accession>A0A4S4MVE1</accession>
<feature type="transmembrane region" description="Helical" evidence="5">
    <location>
        <begin position="223"/>
        <end position="249"/>
    </location>
</feature>
<dbReference type="EMBL" id="SGPM01000087">
    <property type="protein sequence ID" value="THH30292.1"/>
    <property type="molecule type" value="Genomic_DNA"/>
</dbReference>
<dbReference type="Gene3D" id="1.20.1250.20">
    <property type="entry name" value="MFS general substrate transporter like domains"/>
    <property type="match status" value="2"/>
</dbReference>
<gene>
    <name evidence="7" type="ORF">EUX98_g3910</name>
</gene>
<dbReference type="CDD" id="cd17364">
    <property type="entry name" value="MFS_PhT"/>
    <property type="match status" value="1"/>
</dbReference>
<feature type="transmembrane region" description="Helical" evidence="5">
    <location>
        <begin position="83"/>
        <end position="110"/>
    </location>
</feature>
<dbReference type="Pfam" id="PF00083">
    <property type="entry name" value="Sugar_tr"/>
    <property type="match status" value="1"/>
</dbReference>
<feature type="transmembrane region" description="Helical" evidence="5">
    <location>
        <begin position="404"/>
        <end position="422"/>
    </location>
</feature>
<comment type="subcellular location">
    <subcellularLocation>
        <location evidence="1">Membrane</location>
        <topology evidence="1">Multi-pass membrane protein</topology>
    </subcellularLocation>
</comment>
<dbReference type="Proteomes" id="UP000308730">
    <property type="component" value="Unassembled WGS sequence"/>
</dbReference>
<name>A0A4S4MVE1_9APHY</name>
<feature type="domain" description="Major facilitator superfamily (MFS) profile" evidence="6">
    <location>
        <begin position="83"/>
        <end position="553"/>
    </location>
</feature>
<dbReference type="SUPFAM" id="SSF103473">
    <property type="entry name" value="MFS general substrate transporter"/>
    <property type="match status" value="1"/>
</dbReference>
<feature type="transmembrane region" description="Helical" evidence="5">
    <location>
        <begin position="352"/>
        <end position="372"/>
    </location>
</feature>
<dbReference type="AlphaFoldDB" id="A0A4S4MVE1"/>
<proteinExistence type="predicted"/>
<comment type="caution">
    <text evidence="7">The sequence shown here is derived from an EMBL/GenBank/DDBJ whole genome shotgun (WGS) entry which is preliminary data.</text>
</comment>
<evidence type="ECO:0000256" key="4">
    <source>
        <dbReference type="ARBA" id="ARBA00023136"/>
    </source>
</evidence>
<feature type="transmembrane region" description="Helical" evidence="5">
    <location>
        <begin position="455"/>
        <end position="479"/>
    </location>
</feature>
<keyword evidence="4 5" id="KW-0472">Membrane</keyword>
<keyword evidence="8" id="KW-1185">Reference proteome</keyword>
<keyword evidence="3 5" id="KW-1133">Transmembrane helix</keyword>
<dbReference type="InterPro" id="IPR005829">
    <property type="entry name" value="Sugar_transporter_CS"/>
</dbReference>
<dbReference type="InterPro" id="IPR005828">
    <property type="entry name" value="MFS_sugar_transport-like"/>
</dbReference>
<dbReference type="PROSITE" id="PS50850">
    <property type="entry name" value="MFS"/>
    <property type="match status" value="1"/>
</dbReference>
<evidence type="ECO:0000313" key="7">
    <source>
        <dbReference type="EMBL" id="THH30292.1"/>
    </source>
</evidence>
<organism evidence="7 8">
    <name type="scientific">Antrodiella citrinella</name>
    <dbReference type="NCBI Taxonomy" id="2447956"/>
    <lineage>
        <taxon>Eukaryota</taxon>
        <taxon>Fungi</taxon>
        <taxon>Dikarya</taxon>
        <taxon>Basidiomycota</taxon>
        <taxon>Agaricomycotina</taxon>
        <taxon>Agaricomycetes</taxon>
        <taxon>Polyporales</taxon>
        <taxon>Steccherinaceae</taxon>
        <taxon>Antrodiella</taxon>
    </lineage>
</organism>
<evidence type="ECO:0000256" key="2">
    <source>
        <dbReference type="ARBA" id="ARBA00022692"/>
    </source>
</evidence>
<evidence type="ECO:0000313" key="8">
    <source>
        <dbReference type="Proteomes" id="UP000308730"/>
    </source>
</evidence>
<dbReference type="InterPro" id="IPR036259">
    <property type="entry name" value="MFS_trans_sf"/>
</dbReference>
<evidence type="ECO:0000256" key="5">
    <source>
        <dbReference type="SAM" id="Phobius"/>
    </source>
</evidence>
<feature type="transmembrane region" description="Helical" evidence="5">
    <location>
        <begin position="429"/>
        <end position="449"/>
    </location>
</feature>
<evidence type="ECO:0000256" key="3">
    <source>
        <dbReference type="ARBA" id="ARBA00022989"/>
    </source>
</evidence>
<dbReference type="PROSITE" id="PS00217">
    <property type="entry name" value="SUGAR_TRANSPORT_2"/>
    <property type="match status" value="1"/>
</dbReference>
<dbReference type="PROSITE" id="PS00216">
    <property type="entry name" value="SUGAR_TRANSPORT_1"/>
    <property type="match status" value="1"/>
</dbReference>
<dbReference type="OrthoDB" id="433512at2759"/>
<sequence length="583" mass="63410">MSPYPAHGAEPSAVTTAYSVGHEEVLVNGGPGGPYNPYANPQAMGSYNWRSDEYQDGGILNERRRMALDEVDKAHFSWFHAKVVAIVGAGFFTDAYDTFVIDMAVNMLGLVYGKSNDPSSLPMLSSGHQLGLKVAGPVGTLFGMLIFGYLGDRLGRKRMYGMELTIIIVAVFVQSLLGEARAVSIIYSLVAWRFIMGIGIGGDYPTSAVIASEFAPVATRGRMITGVFATQGLGQIVGAIVSIIVIYIHRKALGDVVPSDNSIRDIDQMWRILIGFGCVPGAFALLFRFTIPETPRFTMDIARNVNQASQDIDTFLTTGGYYVDPDARVEHVIAPKASWEDWKQYISVRQNLLTFVGVCYSWFALDIAFYGLSLNSSAILSGIFPDTGSNTLWEHLHNAAARNVIPIATGLIPGYIAAVFLIDRFGRRYLQFVGFGVLFVLLLVMGFGYTKFGSIALMTLYCLASFFLNCGPNTTTFVISGESFPTRYRSTMVGVAAASGKLGAIISQLVVYSQSKNPSAQSTNGKGIEVILVVFAFFMLSGIASTWLIPETSNKSLEDISNEEQNSFIFGPAQPKEVSRQNS</sequence>
<feature type="transmembrane region" description="Helical" evidence="5">
    <location>
        <begin position="159"/>
        <end position="177"/>
    </location>
</feature>
<dbReference type="GO" id="GO:0022857">
    <property type="term" value="F:transmembrane transporter activity"/>
    <property type="evidence" value="ECO:0007669"/>
    <property type="project" value="InterPro"/>
</dbReference>
<dbReference type="InterPro" id="IPR020846">
    <property type="entry name" value="MFS_dom"/>
</dbReference>
<dbReference type="PANTHER" id="PTHR24064">
    <property type="entry name" value="SOLUTE CARRIER FAMILY 22 MEMBER"/>
    <property type="match status" value="1"/>
</dbReference>
<evidence type="ECO:0000256" key="1">
    <source>
        <dbReference type="ARBA" id="ARBA00004141"/>
    </source>
</evidence>
<protein>
    <recommendedName>
        <fullName evidence="6">Major facilitator superfamily (MFS) profile domain-containing protein</fullName>
    </recommendedName>
</protein>
<dbReference type="GO" id="GO:0016020">
    <property type="term" value="C:membrane"/>
    <property type="evidence" value="ECO:0007669"/>
    <property type="project" value="UniProtKB-SubCell"/>
</dbReference>
<evidence type="ECO:0000259" key="6">
    <source>
        <dbReference type="PROSITE" id="PS50850"/>
    </source>
</evidence>
<feature type="transmembrane region" description="Helical" evidence="5">
    <location>
        <begin position="491"/>
        <end position="510"/>
    </location>
</feature>
<feature type="transmembrane region" description="Helical" evidence="5">
    <location>
        <begin position="130"/>
        <end position="150"/>
    </location>
</feature>